<accession>A0A0A7CLS9</accession>
<keyword evidence="1" id="KW-0732">Signal</keyword>
<proteinExistence type="predicted"/>
<dbReference type="OrthoDB" id="78336at2759"/>
<feature type="signal peptide" evidence="1">
    <location>
        <begin position="1"/>
        <end position="17"/>
    </location>
</feature>
<keyword evidence="4" id="KW-1185">Reference proteome</keyword>
<protein>
    <submittedName>
        <fullName evidence="2">Secreted protein</fullName>
    </submittedName>
</protein>
<organism evidence="2">
    <name type="scientific">Achlya hypogyna</name>
    <name type="common">Oomycete</name>
    <name type="synonym">Protoachlya hypogyna</name>
    <dbReference type="NCBI Taxonomy" id="1202772"/>
    <lineage>
        <taxon>Eukaryota</taxon>
        <taxon>Sar</taxon>
        <taxon>Stramenopiles</taxon>
        <taxon>Oomycota</taxon>
        <taxon>Saprolegniomycetes</taxon>
        <taxon>Saprolegniales</taxon>
        <taxon>Achlyaceae</taxon>
        <taxon>Achlya</taxon>
    </lineage>
</organism>
<dbReference type="EMBL" id="JNBR01000377">
    <property type="protein sequence ID" value="OQR94084.1"/>
    <property type="molecule type" value="Genomic_DNA"/>
</dbReference>
<reference evidence="2 4" key="1">
    <citation type="journal article" date="2014" name="Genome Biol. Evol.">
        <title>The secreted proteins of Achlya hypogyna and Thraustotheca clavata identify the ancestral oomycete secretome and reveal gene acquisitions by horizontal gene transfer.</title>
        <authorList>
            <person name="Misner I."/>
            <person name="Blouin N."/>
            <person name="Leonard G."/>
            <person name="Richards T.A."/>
            <person name="Lane C.E."/>
        </authorList>
    </citation>
    <scope>NUCLEOTIDE SEQUENCE</scope>
    <source>
        <strain evidence="2 4">ATCC 48635</strain>
    </source>
</reference>
<sequence>MLAALFLFGALATVAEAQPISAIGYPGNLFFASAKTNVQAKANSLQQADSNFNNHVDSNSGNTGVAKSLVINNNHASQEANDRGYQDATAKNDALTQARTDVNANGAVLSPWARRLQAYGGGCIGISCGGLGGCGGPNCGGVPSSLSAANKEADALNKGGTFSEANQGRASDAHQHAKTQHIEKTDINQEGYANANANSEANAHVLSAANFFAAQNANQNQVVVANPGLFLRR</sequence>
<feature type="chain" id="PRO_5002037994" evidence="1">
    <location>
        <begin position="18"/>
        <end position="233"/>
    </location>
</feature>
<evidence type="ECO:0000313" key="3">
    <source>
        <dbReference type="EMBL" id="OQR94084.1"/>
    </source>
</evidence>
<dbReference type="EMBL" id="KM038396">
    <property type="protein sequence ID" value="AIG55857.1"/>
    <property type="molecule type" value="Genomic_DNA"/>
</dbReference>
<evidence type="ECO:0000256" key="1">
    <source>
        <dbReference type="SAM" id="SignalP"/>
    </source>
</evidence>
<gene>
    <name evidence="3" type="ORF">ACHHYP_01864</name>
</gene>
<evidence type="ECO:0000313" key="2">
    <source>
        <dbReference type="EMBL" id="AIG55857.1"/>
    </source>
</evidence>
<evidence type="ECO:0000313" key="4">
    <source>
        <dbReference type="Proteomes" id="UP000243579"/>
    </source>
</evidence>
<dbReference type="AlphaFoldDB" id="A0A0A7CLS9"/>
<name>A0A0A7CLS9_ACHHY</name>
<dbReference type="Proteomes" id="UP000243579">
    <property type="component" value="Unassembled WGS sequence"/>
</dbReference>